<dbReference type="Proteomes" id="UP000732298">
    <property type="component" value="Unassembled WGS sequence"/>
</dbReference>
<evidence type="ECO:0000259" key="1">
    <source>
        <dbReference type="PROSITE" id="PS51740"/>
    </source>
</evidence>
<feature type="domain" description="SpoVT-AbrB" evidence="1">
    <location>
        <begin position="3"/>
        <end position="48"/>
    </location>
</feature>
<dbReference type="PROSITE" id="PS51740">
    <property type="entry name" value="SPOVT_ABRB"/>
    <property type="match status" value="1"/>
</dbReference>
<dbReference type="SUPFAM" id="SSF89447">
    <property type="entry name" value="AbrB/MazE/MraZ-like"/>
    <property type="match status" value="1"/>
</dbReference>
<comment type="caution">
    <text evidence="2">The sequence shown here is derived from an EMBL/GenBank/DDBJ whole genome shotgun (WGS) entry which is preliminary data.</text>
</comment>
<dbReference type="Gene3D" id="2.10.260.10">
    <property type="match status" value="1"/>
</dbReference>
<protein>
    <submittedName>
        <fullName evidence="2">AbrB/MazE/SpoVT family DNA-binding domain-containing protein</fullName>
    </submittedName>
</protein>
<proteinExistence type="predicted"/>
<accession>A0A8T3YLI7</accession>
<gene>
    <name evidence="2" type="ORF">HY544_04115</name>
</gene>
<keyword evidence="2" id="KW-0238">DNA-binding</keyword>
<dbReference type="InterPro" id="IPR007159">
    <property type="entry name" value="SpoVT-AbrB_dom"/>
</dbReference>
<reference evidence="2" key="1">
    <citation type="submission" date="2020-07" db="EMBL/GenBank/DDBJ databases">
        <title>Huge and variable diversity of episymbiotic CPR bacteria and DPANN archaea in groundwater ecosystems.</title>
        <authorList>
            <person name="He C.Y."/>
            <person name="Keren R."/>
            <person name="Whittaker M."/>
            <person name="Farag I.F."/>
            <person name="Doudna J."/>
            <person name="Cate J.H.D."/>
            <person name="Banfield J.F."/>
        </authorList>
    </citation>
    <scope>NUCLEOTIDE SEQUENCE</scope>
    <source>
        <strain evidence="2">NC_groundwater_1296_Ag_S-0.2um_52_80</strain>
    </source>
</reference>
<evidence type="ECO:0000313" key="2">
    <source>
        <dbReference type="EMBL" id="MBI4210662.1"/>
    </source>
</evidence>
<dbReference type="NCBIfam" id="TIGR01439">
    <property type="entry name" value="lp_hng_hel_AbrB"/>
    <property type="match status" value="1"/>
</dbReference>
<dbReference type="GO" id="GO:0003677">
    <property type="term" value="F:DNA binding"/>
    <property type="evidence" value="ECO:0007669"/>
    <property type="project" value="UniProtKB-KW"/>
</dbReference>
<dbReference type="InterPro" id="IPR037914">
    <property type="entry name" value="SpoVT-AbrB_sf"/>
</dbReference>
<dbReference type="Pfam" id="PF04014">
    <property type="entry name" value="MazE_antitoxin"/>
    <property type="match status" value="1"/>
</dbReference>
<evidence type="ECO:0000313" key="3">
    <source>
        <dbReference type="Proteomes" id="UP000732298"/>
    </source>
</evidence>
<dbReference type="EMBL" id="JACQPB010000039">
    <property type="protein sequence ID" value="MBI4210662.1"/>
    <property type="molecule type" value="Genomic_DNA"/>
</dbReference>
<dbReference type="SMART" id="SM00966">
    <property type="entry name" value="SpoVT_AbrB"/>
    <property type="match status" value="1"/>
</dbReference>
<name>A0A8T3YLI7_9ARCH</name>
<organism evidence="2 3">
    <name type="scientific">Candidatus Iainarchaeum sp</name>
    <dbReference type="NCBI Taxonomy" id="3101447"/>
    <lineage>
        <taxon>Archaea</taxon>
        <taxon>Candidatus Iainarchaeota</taxon>
        <taxon>Candidatus Iainarchaeia</taxon>
        <taxon>Candidatus Iainarchaeales</taxon>
        <taxon>Candidatus Iainarchaeaceae</taxon>
        <taxon>Candidatus Iainarchaeum</taxon>
    </lineage>
</organism>
<dbReference type="AlphaFoldDB" id="A0A8T3YLI7"/>
<sequence length="88" mass="10034">MYEGITSVGERGQITLPKAVRTAKGIKSKDKVIVKIEDEKITVEKAMSRKEKDKLMEEGYKKLAAIGLSIEDEMKYTSKESDRFLDDY</sequence>